<keyword evidence="4" id="KW-0378">Hydrolase</keyword>
<evidence type="ECO:0000313" key="6">
    <source>
        <dbReference type="Proteomes" id="UP000198607"/>
    </source>
</evidence>
<keyword evidence="1 4" id="KW-0929">Antimicrobial</keyword>
<dbReference type="STRING" id="83767.SAMN05660652_03588"/>
<dbReference type="PANTHER" id="PTHR38107:SF3">
    <property type="entry name" value="LYSOZYME RRRD-RELATED"/>
    <property type="match status" value="1"/>
</dbReference>
<comment type="catalytic activity">
    <reaction evidence="4">
        <text>Hydrolysis of (1-&gt;4)-beta-linkages between N-acetylmuramic acid and N-acetyl-D-glucosamine residues in a peptidoglycan and between N-acetyl-D-glucosamine residues in chitodextrins.</text>
        <dbReference type="EC" id="3.2.1.17"/>
    </reaction>
</comment>
<dbReference type="InterPro" id="IPR023346">
    <property type="entry name" value="Lysozyme-like_dom_sf"/>
</dbReference>
<dbReference type="Gene3D" id="1.10.530.40">
    <property type="match status" value="1"/>
</dbReference>
<keyword evidence="3" id="KW-1035">Host cytoplasm</keyword>
<name>A0A1G8LAP6_9RHOO</name>
<dbReference type="GO" id="GO:0042742">
    <property type="term" value="P:defense response to bacterium"/>
    <property type="evidence" value="ECO:0007669"/>
    <property type="project" value="UniProtKB-KW"/>
</dbReference>
<dbReference type="PANTHER" id="PTHR38107">
    <property type="match status" value="1"/>
</dbReference>
<evidence type="ECO:0000256" key="4">
    <source>
        <dbReference type="RuleBase" id="RU003788"/>
    </source>
</evidence>
<evidence type="ECO:0000256" key="2">
    <source>
        <dbReference type="ARBA" id="ARBA00022638"/>
    </source>
</evidence>
<dbReference type="EMBL" id="FNCY01000021">
    <property type="protein sequence ID" value="SDI52732.1"/>
    <property type="molecule type" value="Genomic_DNA"/>
</dbReference>
<dbReference type="EC" id="3.2.1.17" evidence="4"/>
<dbReference type="Proteomes" id="UP000198607">
    <property type="component" value="Unassembled WGS sequence"/>
</dbReference>
<dbReference type="SUPFAM" id="SSF53955">
    <property type="entry name" value="Lysozyme-like"/>
    <property type="match status" value="1"/>
</dbReference>
<dbReference type="GO" id="GO:0016998">
    <property type="term" value="P:cell wall macromolecule catabolic process"/>
    <property type="evidence" value="ECO:0007669"/>
    <property type="project" value="InterPro"/>
</dbReference>
<dbReference type="InterPro" id="IPR002196">
    <property type="entry name" value="Glyco_hydro_24"/>
</dbReference>
<dbReference type="InterPro" id="IPR033907">
    <property type="entry name" value="Endolysin_autolysin"/>
</dbReference>
<proteinExistence type="inferred from homology"/>
<keyword evidence="6" id="KW-1185">Reference proteome</keyword>
<dbReference type="GO" id="GO:0031640">
    <property type="term" value="P:killing of cells of another organism"/>
    <property type="evidence" value="ECO:0007669"/>
    <property type="project" value="UniProtKB-KW"/>
</dbReference>
<dbReference type="GO" id="GO:0003796">
    <property type="term" value="F:lysozyme activity"/>
    <property type="evidence" value="ECO:0007669"/>
    <property type="project" value="UniProtKB-EC"/>
</dbReference>
<protein>
    <recommendedName>
        <fullName evidence="4">Lysozyme</fullName>
        <ecNumber evidence="4">3.2.1.17</ecNumber>
    </recommendedName>
</protein>
<keyword evidence="2 4" id="KW-0081">Bacteriolytic enzyme</keyword>
<dbReference type="AlphaFoldDB" id="A0A1G8LAP6"/>
<gene>
    <name evidence="5" type="ORF">SAMN05660652_03588</name>
</gene>
<dbReference type="CDD" id="cd00737">
    <property type="entry name" value="lyz_endolysin_autolysin"/>
    <property type="match status" value="1"/>
</dbReference>
<comment type="similarity">
    <text evidence="4">Belongs to the glycosyl hydrolase 24 family.</text>
</comment>
<accession>A0A1G8LAP6</accession>
<dbReference type="GO" id="GO:0009253">
    <property type="term" value="P:peptidoglycan catabolic process"/>
    <property type="evidence" value="ECO:0007669"/>
    <property type="project" value="InterPro"/>
</dbReference>
<evidence type="ECO:0000313" key="5">
    <source>
        <dbReference type="EMBL" id="SDI52732.1"/>
    </source>
</evidence>
<dbReference type="Pfam" id="PF00959">
    <property type="entry name" value="Phage_lysozyme"/>
    <property type="match status" value="1"/>
</dbReference>
<evidence type="ECO:0000256" key="3">
    <source>
        <dbReference type="ARBA" id="ARBA00023200"/>
    </source>
</evidence>
<organism evidence="5 6">
    <name type="scientific">Propionivibrio dicarboxylicus</name>
    <dbReference type="NCBI Taxonomy" id="83767"/>
    <lineage>
        <taxon>Bacteria</taxon>
        <taxon>Pseudomonadati</taxon>
        <taxon>Pseudomonadota</taxon>
        <taxon>Betaproteobacteria</taxon>
        <taxon>Rhodocyclales</taxon>
        <taxon>Rhodocyclaceae</taxon>
        <taxon>Propionivibrio</taxon>
    </lineage>
</organism>
<dbReference type="InterPro" id="IPR051018">
    <property type="entry name" value="Bacteriophage_GH24"/>
</dbReference>
<keyword evidence="4" id="KW-0326">Glycosidase</keyword>
<reference evidence="5 6" key="1">
    <citation type="submission" date="2016-10" db="EMBL/GenBank/DDBJ databases">
        <authorList>
            <person name="de Groot N.N."/>
        </authorList>
    </citation>
    <scope>NUCLEOTIDE SEQUENCE [LARGE SCALE GENOMIC DNA]</scope>
    <source>
        <strain evidence="5 6">DSM 5885</strain>
    </source>
</reference>
<sequence>MLLARDLEPLEIYLSAVFPDLTQNEFDALASFCFNVGLRAFETSTMFRMLKAGDKTGAANEFGRWIHGGGKELPGLVRRRADERDLFLGR</sequence>
<dbReference type="InterPro" id="IPR023347">
    <property type="entry name" value="Lysozyme_dom_sf"/>
</dbReference>
<evidence type="ECO:0000256" key="1">
    <source>
        <dbReference type="ARBA" id="ARBA00022529"/>
    </source>
</evidence>